<feature type="region of interest" description="Disordered" evidence="1">
    <location>
        <begin position="77"/>
        <end position="98"/>
    </location>
</feature>
<sequence length="357" mass="38504">MATSWAGEQSAVGPRAASVGACAAPRRASVAARFLGPRLPARRPLTPLYARWPARRRAAPAGLAHDAAMLLANPPARAGPARAAGAGRRAGARRRPTARSCATWRPGLPWRATAGRPAVGRRRLPPRRAWRWLLATPRGRTLDLFAHNKRCFATEVYVYALSLQPGSLVITGTAGKKTTVHERCVPQAVQFVLLPVLERGAVRARAWPTRSRAAPPSPARPPPFPPGAAWPRWPRWPNKVRRRPKPSPTDCAEVPETGVGRGGRPEEAAARRVAAPQHWLSDSRAPPAKRVVPGCPLYRVRAVAQAQQYRGERQAEEPAEYAPYYGAGPEDSSRRSARAAGAAVADTGSPSPTPTQR</sequence>
<gene>
    <name evidence="2" type="ORF">B5V51_10965</name>
</gene>
<evidence type="ECO:0000256" key="1">
    <source>
        <dbReference type="SAM" id="MobiDB-lite"/>
    </source>
</evidence>
<feature type="compositionally biased region" description="Pro residues" evidence="1">
    <location>
        <begin position="215"/>
        <end position="228"/>
    </location>
</feature>
<protein>
    <submittedName>
        <fullName evidence="2">Uncharacterized protein</fullName>
    </submittedName>
</protein>
<feature type="region of interest" description="Disordered" evidence="1">
    <location>
        <begin position="206"/>
        <end position="287"/>
    </location>
</feature>
<reference evidence="2" key="1">
    <citation type="submission" date="2017-09" db="EMBL/GenBank/DDBJ databases">
        <title>Contemporary evolution of a Lepidopteran species, Heliothis virescens, in response to modern agricultural practices.</title>
        <authorList>
            <person name="Fritz M.L."/>
            <person name="Deyonke A.M."/>
            <person name="Papanicolaou A."/>
            <person name="Micinski S."/>
            <person name="Westbrook J."/>
            <person name="Gould F."/>
        </authorList>
    </citation>
    <scope>NUCLEOTIDE SEQUENCE [LARGE SCALE GENOMIC DNA]</scope>
    <source>
        <strain evidence="2">HvINT-</strain>
        <tissue evidence="2">Whole body</tissue>
    </source>
</reference>
<feature type="compositionally biased region" description="Polar residues" evidence="1">
    <location>
        <begin position="348"/>
        <end position="357"/>
    </location>
</feature>
<accession>A0A2A4JVX4</accession>
<name>A0A2A4JVX4_HELVI</name>
<dbReference type="EMBL" id="NWSH01000539">
    <property type="protein sequence ID" value="PCG75784.1"/>
    <property type="molecule type" value="Genomic_DNA"/>
</dbReference>
<feature type="region of interest" description="Disordered" evidence="1">
    <location>
        <begin position="305"/>
        <end position="357"/>
    </location>
</feature>
<dbReference type="AlphaFoldDB" id="A0A2A4JVX4"/>
<organism evidence="2">
    <name type="scientific">Heliothis virescens</name>
    <name type="common">Tobacco budworm moth</name>
    <dbReference type="NCBI Taxonomy" id="7102"/>
    <lineage>
        <taxon>Eukaryota</taxon>
        <taxon>Metazoa</taxon>
        <taxon>Ecdysozoa</taxon>
        <taxon>Arthropoda</taxon>
        <taxon>Hexapoda</taxon>
        <taxon>Insecta</taxon>
        <taxon>Pterygota</taxon>
        <taxon>Neoptera</taxon>
        <taxon>Endopterygota</taxon>
        <taxon>Lepidoptera</taxon>
        <taxon>Glossata</taxon>
        <taxon>Ditrysia</taxon>
        <taxon>Noctuoidea</taxon>
        <taxon>Noctuidae</taxon>
        <taxon>Heliothinae</taxon>
        <taxon>Heliothis</taxon>
    </lineage>
</organism>
<proteinExistence type="predicted"/>
<feature type="compositionally biased region" description="Low complexity" evidence="1">
    <location>
        <begin position="77"/>
        <end position="89"/>
    </location>
</feature>
<comment type="caution">
    <text evidence="2">The sequence shown here is derived from an EMBL/GenBank/DDBJ whole genome shotgun (WGS) entry which is preliminary data.</text>
</comment>
<evidence type="ECO:0000313" key="2">
    <source>
        <dbReference type="EMBL" id="PCG75784.1"/>
    </source>
</evidence>